<dbReference type="EMBL" id="FNZE01000001">
    <property type="protein sequence ID" value="SEI65879.1"/>
    <property type="molecule type" value="Genomic_DNA"/>
</dbReference>
<gene>
    <name evidence="1" type="ORF">SAMN05216201_101394</name>
</gene>
<proteinExistence type="predicted"/>
<name>A0A1H6SDE8_9PSED</name>
<accession>A0A1H6SDE8</accession>
<dbReference type="RefSeq" id="WP_139214629.1">
    <property type="nucleotide sequence ID" value="NZ_FNZE01000001.1"/>
</dbReference>
<sequence length="75" mass="7981">MTSYVVRGLFLAAAFGVATQAAISWWEPGLTVIRSSDLAHQPLAHSSPTEAQQARGQSDPQGLLVLFGLVQGMRS</sequence>
<evidence type="ECO:0000313" key="2">
    <source>
        <dbReference type="Proteomes" id="UP000242930"/>
    </source>
</evidence>
<dbReference type="STRING" id="915471.SAMN05216201_101394"/>
<dbReference type="OrthoDB" id="7017559at2"/>
<organism evidence="1 2">
    <name type="scientific">Pseudomonas linyingensis</name>
    <dbReference type="NCBI Taxonomy" id="915471"/>
    <lineage>
        <taxon>Bacteria</taxon>
        <taxon>Pseudomonadati</taxon>
        <taxon>Pseudomonadota</taxon>
        <taxon>Gammaproteobacteria</taxon>
        <taxon>Pseudomonadales</taxon>
        <taxon>Pseudomonadaceae</taxon>
        <taxon>Pseudomonas</taxon>
    </lineage>
</organism>
<reference evidence="2" key="1">
    <citation type="submission" date="2016-10" db="EMBL/GenBank/DDBJ databases">
        <authorList>
            <person name="Varghese N."/>
            <person name="Submissions S."/>
        </authorList>
    </citation>
    <scope>NUCLEOTIDE SEQUENCE [LARGE SCALE GENOMIC DNA]</scope>
    <source>
        <strain evidence="2">LMG 25967</strain>
    </source>
</reference>
<protein>
    <submittedName>
        <fullName evidence="1">Uncharacterized protein</fullName>
    </submittedName>
</protein>
<keyword evidence="2" id="KW-1185">Reference proteome</keyword>
<dbReference type="Proteomes" id="UP000242930">
    <property type="component" value="Unassembled WGS sequence"/>
</dbReference>
<dbReference type="AlphaFoldDB" id="A0A1H6SDE8"/>
<evidence type="ECO:0000313" key="1">
    <source>
        <dbReference type="EMBL" id="SEI65879.1"/>
    </source>
</evidence>